<keyword evidence="2" id="KW-1003">Cell membrane</keyword>
<name>H1XT44_CALAY</name>
<dbReference type="Proteomes" id="UP000004671">
    <property type="component" value="Chromosome"/>
</dbReference>
<feature type="transmembrane region" description="Helical" evidence="6">
    <location>
        <begin position="356"/>
        <end position="375"/>
    </location>
</feature>
<evidence type="ECO:0000256" key="1">
    <source>
        <dbReference type="ARBA" id="ARBA00004651"/>
    </source>
</evidence>
<sequence length="464" mass="53390">MNFRFSKSLQDFFNYMIAGGLARILPFLLLPYVAKVLTPENFGFFSLYRLYTALGSVILLLGVEQGLFRLIPGLHAHERLRYLRAALSFILIFFIFLTVLSWPWQKPLNRFFLDPNISFPFLFIPLLILVNALSVLILTFFSACQESRKYLLGNLLVQGTFFTLFLSGLFLGWQLKAFFISFIAANLLLLFFNIDLLKSLRRLSFDWPILKRLLKTGFPLMLVLLLTYLLYQSDHYLIKFYLGVEQTGIYNYGYRFASMLLIFVVQSNNVWFPRIYARGEDFFRQHVGAYAALIALSCAGILWILLLLFHYFPSLLLPAGFEVSKTVLLIVGLGYMIYGQAQMIDGWLILKNKSNILVGISAVALAFNLIFNALFIPKFGILAAATITAFSFLLIWLAIIIYLGRFLNKKALSVTVLKTALFTAPFFLLFVYNQPLVWFTLFWFMGLLEFMRNPLSKILLSFSK</sequence>
<evidence type="ECO:0000256" key="5">
    <source>
        <dbReference type="ARBA" id="ARBA00023136"/>
    </source>
</evidence>
<feature type="transmembrane region" description="Helical" evidence="6">
    <location>
        <begin position="249"/>
        <end position="266"/>
    </location>
</feature>
<keyword evidence="5 6" id="KW-0472">Membrane</keyword>
<feature type="transmembrane region" description="Helical" evidence="6">
    <location>
        <begin position="150"/>
        <end position="171"/>
    </location>
</feature>
<dbReference type="GO" id="GO:0005886">
    <property type="term" value="C:plasma membrane"/>
    <property type="evidence" value="ECO:0007669"/>
    <property type="project" value="UniProtKB-SubCell"/>
</dbReference>
<dbReference type="InterPro" id="IPR002797">
    <property type="entry name" value="Polysacc_synth"/>
</dbReference>
<feature type="transmembrane region" description="Helical" evidence="6">
    <location>
        <begin position="209"/>
        <end position="229"/>
    </location>
</feature>
<evidence type="ECO:0000313" key="10">
    <source>
        <dbReference type="Proteomes" id="UP000183868"/>
    </source>
</evidence>
<dbReference type="AlphaFoldDB" id="H1XT44"/>
<reference evidence="7 10" key="2">
    <citation type="submission" date="2016-11" db="EMBL/GenBank/DDBJ databases">
        <title>Genomic analysis of Caldithrix abyssi and proposal of a novel bacterial phylum Caldithrichaeota.</title>
        <authorList>
            <person name="Kublanov I."/>
            <person name="Sigalova O."/>
            <person name="Gavrilov S."/>
            <person name="Lebedinsky A."/>
            <person name="Ivanova N."/>
            <person name="Daum C."/>
            <person name="Reddy T."/>
            <person name="Klenk H.P."/>
            <person name="Goker M."/>
            <person name="Reva O."/>
            <person name="Miroshnichenko M."/>
            <person name="Kyprides N."/>
            <person name="Woyke T."/>
            <person name="Gelfand M."/>
        </authorList>
    </citation>
    <scope>NUCLEOTIDE SEQUENCE [LARGE SCALE GENOMIC DNA]</scope>
    <source>
        <strain evidence="7 10">LF13</strain>
    </source>
</reference>
<evidence type="ECO:0000256" key="2">
    <source>
        <dbReference type="ARBA" id="ARBA00022475"/>
    </source>
</evidence>
<dbReference type="EMBL" id="CM001402">
    <property type="protein sequence ID" value="EHO42611.1"/>
    <property type="molecule type" value="Genomic_DNA"/>
</dbReference>
<dbReference type="PANTHER" id="PTHR30250">
    <property type="entry name" value="PST FAMILY PREDICTED COLANIC ACID TRANSPORTER"/>
    <property type="match status" value="1"/>
</dbReference>
<feature type="transmembrane region" description="Helical" evidence="6">
    <location>
        <begin position="315"/>
        <end position="335"/>
    </location>
</feature>
<evidence type="ECO:0000256" key="4">
    <source>
        <dbReference type="ARBA" id="ARBA00022989"/>
    </source>
</evidence>
<keyword evidence="3 6" id="KW-0812">Transmembrane</keyword>
<feature type="transmembrane region" description="Helical" evidence="6">
    <location>
        <begin position="177"/>
        <end position="197"/>
    </location>
</feature>
<evidence type="ECO:0000256" key="6">
    <source>
        <dbReference type="SAM" id="Phobius"/>
    </source>
</evidence>
<dbReference type="InParanoid" id="H1XT44"/>
<dbReference type="OrthoDB" id="9180265at2"/>
<protein>
    <submittedName>
        <fullName evidence="7">Membrane protein involved in the export of O-antigen and teichoic acid</fullName>
    </submittedName>
    <submittedName>
        <fullName evidence="8">Polysaccharide biosynthesis protein</fullName>
    </submittedName>
</protein>
<gene>
    <name evidence="7" type="ORF">Cabys_1873</name>
    <name evidence="8" type="ORF">Calab_3005</name>
</gene>
<evidence type="ECO:0000256" key="3">
    <source>
        <dbReference type="ARBA" id="ARBA00022692"/>
    </source>
</evidence>
<dbReference type="RefSeq" id="WP_006929967.1">
    <property type="nucleotide sequence ID" value="NZ_CM001402.1"/>
</dbReference>
<feature type="transmembrane region" description="Helical" evidence="6">
    <location>
        <begin position="50"/>
        <end position="70"/>
    </location>
</feature>
<accession>H1XT44</accession>
<dbReference type="InterPro" id="IPR050833">
    <property type="entry name" value="Poly_Biosynth_Transport"/>
</dbReference>
<keyword evidence="9" id="KW-1185">Reference proteome</keyword>
<dbReference type="eggNOG" id="COG2244">
    <property type="taxonomic scope" value="Bacteria"/>
</dbReference>
<dbReference type="Pfam" id="PF01943">
    <property type="entry name" value="Polysacc_synt"/>
    <property type="match status" value="1"/>
</dbReference>
<feature type="transmembrane region" description="Helical" evidence="6">
    <location>
        <begin position="381"/>
        <end position="404"/>
    </location>
</feature>
<dbReference type="PaxDb" id="880073-Calab_3005"/>
<evidence type="ECO:0000313" key="7">
    <source>
        <dbReference type="EMBL" id="APF18622.1"/>
    </source>
</evidence>
<organism evidence="8 9">
    <name type="scientific">Caldithrix abyssi DSM 13497</name>
    <dbReference type="NCBI Taxonomy" id="880073"/>
    <lineage>
        <taxon>Bacteria</taxon>
        <taxon>Pseudomonadati</taxon>
        <taxon>Calditrichota</taxon>
        <taxon>Calditrichia</taxon>
        <taxon>Calditrichales</taxon>
        <taxon>Calditrichaceae</taxon>
        <taxon>Caldithrix</taxon>
    </lineage>
</organism>
<dbReference type="KEGG" id="caby:Cabys_1873"/>
<evidence type="ECO:0000313" key="8">
    <source>
        <dbReference type="EMBL" id="EHO42611.1"/>
    </source>
</evidence>
<proteinExistence type="predicted"/>
<dbReference type="Proteomes" id="UP000183868">
    <property type="component" value="Chromosome"/>
</dbReference>
<dbReference type="EMBL" id="CP018099">
    <property type="protein sequence ID" value="APF18622.1"/>
    <property type="molecule type" value="Genomic_DNA"/>
</dbReference>
<feature type="transmembrane region" description="Helical" evidence="6">
    <location>
        <begin position="82"/>
        <end position="102"/>
    </location>
</feature>
<comment type="subcellular location">
    <subcellularLocation>
        <location evidence="1">Cell membrane</location>
        <topology evidence="1">Multi-pass membrane protein</topology>
    </subcellularLocation>
</comment>
<dbReference type="STRING" id="880073.Cabys_1873"/>
<reference evidence="8 9" key="1">
    <citation type="submission" date="2011-09" db="EMBL/GenBank/DDBJ databases">
        <title>The permanent draft genome of Caldithrix abyssi DSM 13497.</title>
        <authorList>
            <consortium name="US DOE Joint Genome Institute (JGI-PGF)"/>
            <person name="Lucas S."/>
            <person name="Han J."/>
            <person name="Lapidus A."/>
            <person name="Bruce D."/>
            <person name="Goodwin L."/>
            <person name="Pitluck S."/>
            <person name="Peters L."/>
            <person name="Kyrpides N."/>
            <person name="Mavromatis K."/>
            <person name="Ivanova N."/>
            <person name="Mikhailova N."/>
            <person name="Chertkov O."/>
            <person name="Detter J.C."/>
            <person name="Tapia R."/>
            <person name="Han C."/>
            <person name="Land M."/>
            <person name="Hauser L."/>
            <person name="Markowitz V."/>
            <person name="Cheng J.-F."/>
            <person name="Hugenholtz P."/>
            <person name="Woyke T."/>
            <person name="Wu D."/>
            <person name="Spring S."/>
            <person name="Brambilla E."/>
            <person name="Klenk H.-P."/>
            <person name="Eisen J.A."/>
        </authorList>
    </citation>
    <scope>NUCLEOTIDE SEQUENCE [LARGE SCALE GENOMIC DNA]</scope>
    <source>
        <strain evidence="8 9">DSM 13497</strain>
    </source>
</reference>
<dbReference type="HOGENOM" id="CLU_679516_0_0_0"/>
<feature type="transmembrane region" description="Helical" evidence="6">
    <location>
        <begin position="122"/>
        <end position="143"/>
    </location>
</feature>
<feature type="transmembrane region" description="Helical" evidence="6">
    <location>
        <begin position="287"/>
        <end position="309"/>
    </location>
</feature>
<keyword evidence="4 6" id="KW-1133">Transmembrane helix</keyword>
<feature type="transmembrane region" description="Helical" evidence="6">
    <location>
        <begin position="12"/>
        <end position="30"/>
    </location>
</feature>
<dbReference type="PANTHER" id="PTHR30250:SF11">
    <property type="entry name" value="O-ANTIGEN TRANSPORTER-RELATED"/>
    <property type="match status" value="1"/>
</dbReference>
<evidence type="ECO:0000313" key="9">
    <source>
        <dbReference type="Proteomes" id="UP000004671"/>
    </source>
</evidence>